<keyword evidence="1" id="KW-0624">Polysaccharide degradation</keyword>
<evidence type="ECO:0000259" key="3">
    <source>
        <dbReference type="Pfam" id="PF24793"/>
    </source>
</evidence>
<dbReference type="AlphaFoldDB" id="A0A1M4VGT2"/>
<dbReference type="PANTHER" id="PTHR43772:SF2">
    <property type="entry name" value="PUTATIVE (AFU_ORTHOLOGUE AFUA_2G04480)-RELATED"/>
    <property type="match status" value="1"/>
</dbReference>
<keyword evidence="5" id="KW-1185">Reference proteome</keyword>
<dbReference type="GO" id="GO:0045493">
    <property type="term" value="P:xylan catabolic process"/>
    <property type="evidence" value="ECO:0007669"/>
    <property type="project" value="UniProtKB-KW"/>
</dbReference>
<dbReference type="RefSeq" id="WP_072834002.1">
    <property type="nucleotide sequence ID" value="NZ_FQUU01000003.1"/>
</dbReference>
<dbReference type="InterPro" id="IPR052176">
    <property type="entry name" value="Glycosyl_Hydrlase_43_Enz"/>
</dbReference>
<accession>A0A1M4VGT2</accession>
<proteinExistence type="predicted"/>
<gene>
    <name evidence="4" type="ORF">SAMN02745131_00854</name>
</gene>
<dbReference type="Pfam" id="PF24793">
    <property type="entry name" value="GINT1_N"/>
    <property type="match status" value="1"/>
</dbReference>
<dbReference type="Proteomes" id="UP000184048">
    <property type="component" value="Unassembled WGS sequence"/>
</dbReference>
<dbReference type="OrthoDB" id="3771157at2"/>
<evidence type="ECO:0000313" key="4">
    <source>
        <dbReference type="EMBL" id="SHE68226.1"/>
    </source>
</evidence>
<name>A0A1M4VGT2_9BACT</name>
<sequence length="299" mass="35425">MRTYLESGALWSIGIFAEDIGFRLNEPLRNSIKIFDAKQIRHTRKHVHSYADPFLYVYKDALYLFAELQEIDGKGYINVWRTTDLIQWDDLGPIIKDKFHHSYPFLFRDNAKIYILPESSEMGKTFLYEFEDFPTKPIRKIQLLEGNFADSNIICWEGIYYLITTNLDTDELELFWSDNLINKSWSRHPCSPLTQDKKINRNGGGFIELNKKLYRVAQNSSSFYGEGIVLLEVLILNKEIYKEILINQDYRPIENHKWQYDGRHHLSTVQYMGKTIIAMDGLQRDFLINKLINFFYKIF</sequence>
<dbReference type="PANTHER" id="PTHR43772">
    <property type="entry name" value="ENDO-1,4-BETA-XYLANASE"/>
    <property type="match status" value="1"/>
</dbReference>
<protein>
    <recommendedName>
        <fullName evidence="3">Glucosamine inositolphosphorylceramide transferase 1 N-terminal domain-containing protein</fullName>
    </recommendedName>
</protein>
<keyword evidence="2" id="KW-0119">Carbohydrate metabolism</keyword>
<evidence type="ECO:0000256" key="2">
    <source>
        <dbReference type="ARBA" id="ARBA00023277"/>
    </source>
</evidence>
<dbReference type="InterPro" id="IPR056442">
    <property type="entry name" value="GINT1_N"/>
</dbReference>
<keyword evidence="1" id="KW-0858">Xylan degradation</keyword>
<organism evidence="4 5">
    <name type="scientific">Flavisolibacter ginsengisoli DSM 18119</name>
    <dbReference type="NCBI Taxonomy" id="1121884"/>
    <lineage>
        <taxon>Bacteria</taxon>
        <taxon>Pseudomonadati</taxon>
        <taxon>Bacteroidota</taxon>
        <taxon>Chitinophagia</taxon>
        <taxon>Chitinophagales</taxon>
        <taxon>Chitinophagaceae</taxon>
        <taxon>Flavisolibacter</taxon>
    </lineage>
</organism>
<dbReference type="InterPro" id="IPR023296">
    <property type="entry name" value="Glyco_hydro_beta-prop_sf"/>
</dbReference>
<dbReference type="STRING" id="1121884.SAMN02745131_00854"/>
<dbReference type="SUPFAM" id="SSF75005">
    <property type="entry name" value="Arabinanase/levansucrase/invertase"/>
    <property type="match status" value="1"/>
</dbReference>
<dbReference type="Gene3D" id="2.115.10.20">
    <property type="entry name" value="Glycosyl hydrolase domain, family 43"/>
    <property type="match status" value="1"/>
</dbReference>
<evidence type="ECO:0000256" key="1">
    <source>
        <dbReference type="ARBA" id="ARBA00022651"/>
    </source>
</evidence>
<reference evidence="4 5" key="1">
    <citation type="submission" date="2016-11" db="EMBL/GenBank/DDBJ databases">
        <authorList>
            <person name="Jaros S."/>
            <person name="Januszkiewicz K."/>
            <person name="Wedrychowicz H."/>
        </authorList>
    </citation>
    <scope>NUCLEOTIDE SEQUENCE [LARGE SCALE GENOMIC DNA]</scope>
    <source>
        <strain evidence="4 5">DSM 18119</strain>
    </source>
</reference>
<dbReference type="EMBL" id="FQUU01000003">
    <property type="protein sequence ID" value="SHE68226.1"/>
    <property type="molecule type" value="Genomic_DNA"/>
</dbReference>
<feature type="domain" description="Glucosamine inositolphosphorylceramide transferase 1 N-terminal" evidence="3">
    <location>
        <begin position="47"/>
        <end position="281"/>
    </location>
</feature>
<evidence type="ECO:0000313" key="5">
    <source>
        <dbReference type="Proteomes" id="UP000184048"/>
    </source>
</evidence>